<proteinExistence type="predicted"/>
<feature type="domain" description="HTH araC/xylS-type" evidence="4">
    <location>
        <begin position="22"/>
        <end position="120"/>
    </location>
</feature>
<dbReference type="EMBL" id="DQBS01000115">
    <property type="protein sequence ID" value="HCO69897.1"/>
    <property type="molecule type" value="Genomic_DNA"/>
</dbReference>
<dbReference type="Pfam" id="PF12833">
    <property type="entry name" value="HTH_18"/>
    <property type="match status" value="1"/>
</dbReference>
<name>A0A3D3TMQ6_9BACT</name>
<protein>
    <recommendedName>
        <fullName evidence="4">HTH araC/xylS-type domain-containing protein</fullName>
    </recommendedName>
</protein>
<dbReference type="GO" id="GO:0043565">
    <property type="term" value="F:sequence-specific DNA binding"/>
    <property type="evidence" value="ECO:0007669"/>
    <property type="project" value="InterPro"/>
</dbReference>
<sequence>MLWRWSDANLNSLKEDNIDCVNSVIDYIEEHLSSQITLTDLCSESFYSSVHLQRIFFNIVGETIGQYRKGRRLSVAADKLAPTSMTILETALQLGYDLLESFTREFKSGYYMTPDKYRRFGLHFAVTQKKRLCKRDLIGTKGGMRMEPQIVHKSAFEVISL</sequence>
<evidence type="ECO:0000256" key="2">
    <source>
        <dbReference type="ARBA" id="ARBA00023125"/>
    </source>
</evidence>
<evidence type="ECO:0000313" key="5">
    <source>
        <dbReference type="EMBL" id="HCO69897.1"/>
    </source>
</evidence>
<dbReference type="PANTHER" id="PTHR47504:SF5">
    <property type="entry name" value="RIGHT ORIGIN-BINDING PROTEIN"/>
    <property type="match status" value="1"/>
</dbReference>
<dbReference type="InterPro" id="IPR050959">
    <property type="entry name" value="MarA-like"/>
</dbReference>
<dbReference type="GO" id="GO:0003700">
    <property type="term" value="F:DNA-binding transcription factor activity"/>
    <property type="evidence" value="ECO:0007669"/>
    <property type="project" value="InterPro"/>
</dbReference>
<evidence type="ECO:0000259" key="4">
    <source>
        <dbReference type="PROSITE" id="PS01124"/>
    </source>
</evidence>
<evidence type="ECO:0000313" key="6">
    <source>
        <dbReference type="Proteomes" id="UP000264215"/>
    </source>
</evidence>
<dbReference type="SUPFAM" id="SSF46689">
    <property type="entry name" value="Homeodomain-like"/>
    <property type="match status" value="2"/>
</dbReference>
<keyword evidence="2" id="KW-0238">DNA-binding</keyword>
<organism evidence="5 6">
    <name type="scientific">Mesotoga infera</name>
    <dbReference type="NCBI Taxonomy" id="1236046"/>
    <lineage>
        <taxon>Bacteria</taxon>
        <taxon>Thermotogati</taxon>
        <taxon>Thermotogota</taxon>
        <taxon>Thermotogae</taxon>
        <taxon>Kosmotogales</taxon>
        <taxon>Kosmotogaceae</taxon>
        <taxon>Mesotoga</taxon>
    </lineage>
</organism>
<dbReference type="Proteomes" id="UP000264215">
    <property type="component" value="Unassembled WGS sequence"/>
</dbReference>
<keyword evidence="3" id="KW-0804">Transcription</keyword>
<evidence type="ECO:0000256" key="3">
    <source>
        <dbReference type="ARBA" id="ARBA00023163"/>
    </source>
</evidence>
<dbReference type="SMART" id="SM00342">
    <property type="entry name" value="HTH_ARAC"/>
    <property type="match status" value="1"/>
</dbReference>
<accession>A0A3D3TMQ6</accession>
<dbReference type="PANTHER" id="PTHR47504">
    <property type="entry name" value="RIGHT ORIGIN-BINDING PROTEIN"/>
    <property type="match status" value="1"/>
</dbReference>
<keyword evidence="1" id="KW-0805">Transcription regulation</keyword>
<dbReference type="PROSITE" id="PS01124">
    <property type="entry name" value="HTH_ARAC_FAMILY_2"/>
    <property type="match status" value="1"/>
</dbReference>
<gene>
    <name evidence="5" type="ORF">DIT26_04830</name>
</gene>
<dbReference type="InterPro" id="IPR018060">
    <property type="entry name" value="HTH_AraC"/>
</dbReference>
<dbReference type="InterPro" id="IPR009057">
    <property type="entry name" value="Homeodomain-like_sf"/>
</dbReference>
<evidence type="ECO:0000256" key="1">
    <source>
        <dbReference type="ARBA" id="ARBA00023015"/>
    </source>
</evidence>
<reference evidence="5 6" key="1">
    <citation type="journal article" date="2018" name="Nat. Biotechnol.">
        <title>A standardized bacterial taxonomy based on genome phylogeny substantially revises the tree of life.</title>
        <authorList>
            <person name="Parks D.H."/>
            <person name="Chuvochina M."/>
            <person name="Waite D.W."/>
            <person name="Rinke C."/>
            <person name="Skarshewski A."/>
            <person name="Chaumeil P.A."/>
            <person name="Hugenholtz P."/>
        </authorList>
    </citation>
    <scope>NUCLEOTIDE SEQUENCE [LARGE SCALE GENOMIC DNA]</scope>
    <source>
        <strain evidence="5">UBA9905</strain>
    </source>
</reference>
<dbReference type="Gene3D" id="1.10.10.60">
    <property type="entry name" value="Homeodomain-like"/>
    <property type="match status" value="2"/>
</dbReference>
<comment type="caution">
    <text evidence="5">The sequence shown here is derived from an EMBL/GenBank/DDBJ whole genome shotgun (WGS) entry which is preliminary data.</text>
</comment>
<dbReference type="AlphaFoldDB" id="A0A3D3TMQ6"/>